<name>A0A944QU71_9GAMM</name>
<dbReference type="AlphaFoldDB" id="A0A944QU71"/>
<proteinExistence type="predicted"/>
<organism evidence="2 3">
    <name type="scientific">Candidatus Thiodiazotropha taylori</name>
    <dbReference type="NCBI Taxonomy" id="2792791"/>
    <lineage>
        <taxon>Bacteria</taxon>
        <taxon>Pseudomonadati</taxon>
        <taxon>Pseudomonadota</taxon>
        <taxon>Gammaproteobacteria</taxon>
        <taxon>Chromatiales</taxon>
        <taxon>Sedimenticolaceae</taxon>
        <taxon>Candidatus Thiodiazotropha</taxon>
    </lineage>
</organism>
<accession>A0A944QU71</accession>
<evidence type="ECO:0000313" key="3">
    <source>
        <dbReference type="Proteomes" id="UP000770889"/>
    </source>
</evidence>
<protein>
    <recommendedName>
        <fullName evidence="4">Tetratricopeptide repeat protein</fullName>
    </recommendedName>
</protein>
<dbReference type="InterPro" id="IPR011990">
    <property type="entry name" value="TPR-like_helical_dom_sf"/>
</dbReference>
<dbReference type="Proteomes" id="UP000770889">
    <property type="component" value="Unassembled WGS sequence"/>
</dbReference>
<dbReference type="PROSITE" id="PS50005">
    <property type="entry name" value="TPR"/>
    <property type="match status" value="1"/>
</dbReference>
<dbReference type="Gene3D" id="1.25.40.10">
    <property type="entry name" value="Tetratricopeptide repeat domain"/>
    <property type="match status" value="2"/>
</dbReference>
<dbReference type="SUPFAM" id="SSF48452">
    <property type="entry name" value="TPR-like"/>
    <property type="match status" value="1"/>
</dbReference>
<dbReference type="EMBL" id="JAHHGM010000021">
    <property type="protein sequence ID" value="MBT2990753.1"/>
    <property type="molecule type" value="Genomic_DNA"/>
</dbReference>
<evidence type="ECO:0000313" key="2">
    <source>
        <dbReference type="EMBL" id="MBT2990753.1"/>
    </source>
</evidence>
<comment type="caution">
    <text evidence="2">The sequence shown here is derived from an EMBL/GenBank/DDBJ whole genome shotgun (WGS) entry which is preliminary data.</text>
</comment>
<evidence type="ECO:0000256" key="1">
    <source>
        <dbReference type="PROSITE-ProRule" id="PRU00339"/>
    </source>
</evidence>
<sequence>MMHPPVLLSSLLLILLLVLGSGCSSTQSTQGVVSGDYGKPATWLRSAEARERKGDLQGALYNLKLARTVSRQDSKINAAIKRVEAKINGQSDKMMKQGKQAVRQGQFTKARRYYLKILSLDPKHKSALEAMRELDERASKASMKKKVARSNSNYNNRTRKKKLAKGFHEEAYSYSRQEILQAEGRHANLGEYVKEIETHLRKFPKDSEVRDLLSKILLDQAGAAFDAENYQDALGFLQRAERAFNSDADRLGKIQKQRKAYGKALYLKGVRSSRAEPEHAIKYWEYALKFDPDDKKSRLRLRNIHSM</sequence>
<reference evidence="2 3" key="1">
    <citation type="submission" date="2021-05" db="EMBL/GenBank/DDBJ databases">
        <title>Genetic and Functional Diversity in Clade A Lucinid endosymbionts from the Bahamas.</title>
        <authorList>
            <person name="Giani N.M."/>
            <person name="Engel A.S."/>
            <person name="Campbell B.J."/>
        </authorList>
    </citation>
    <scope>NUCLEOTIDE SEQUENCE [LARGE SCALE GENOMIC DNA]</scope>
    <source>
        <strain evidence="2">LUC16012Gg_MoonRockCtena</strain>
    </source>
</reference>
<keyword evidence="1" id="KW-0802">TPR repeat</keyword>
<gene>
    <name evidence="2" type="ORF">KME65_17490</name>
</gene>
<dbReference type="SMART" id="SM00028">
    <property type="entry name" value="TPR"/>
    <property type="match status" value="4"/>
</dbReference>
<evidence type="ECO:0008006" key="4">
    <source>
        <dbReference type="Google" id="ProtNLM"/>
    </source>
</evidence>
<dbReference type="InterPro" id="IPR019734">
    <property type="entry name" value="TPR_rpt"/>
</dbReference>
<feature type="repeat" description="TPR" evidence="1">
    <location>
        <begin position="91"/>
        <end position="124"/>
    </location>
</feature>